<sequence>MAVLSIDRTLSRDGKAIPVRRAGDVGAMDASSVWRSRESPGNALSQRAEAVLLVALGSTRGITALATASDDGHKSAHSVLVRQGLFRSPPWGARSLGKFVVPCRSLRRCCS</sequence>
<proteinExistence type="predicted"/>
<organism evidence="1 2">
    <name type="scientific">Ostreobium quekettii</name>
    <dbReference type="NCBI Taxonomy" id="121088"/>
    <lineage>
        <taxon>Eukaryota</taxon>
        <taxon>Viridiplantae</taxon>
        <taxon>Chlorophyta</taxon>
        <taxon>core chlorophytes</taxon>
        <taxon>Ulvophyceae</taxon>
        <taxon>TCBD clade</taxon>
        <taxon>Bryopsidales</taxon>
        <taxon>Ostreobineae</taxon>
        <taxon>Ostreobiaceae</taxon>
        <taxon>Ostreobium</taxon>
    </lineage>
</organism>
<dbReference type="AlphaFoldDB" id="A0A8S1J4E1"/>
<keyword evidence="2" id="KW-1185">Reference proteome</keyword>
<evidence type="ECO:0000313" key="1">
    <source>
        <dbReference type="EMBL" id="CAD7702308.1"/>
    </source>
</evidence>
<name>A0A8S1J4E1_9CHLO</name>
<dbReference type="EMBL" id="CAJHUC010001781">
    <property type="protein sequence ID" value="CAD7702308.1"/>
    <property type="molecule type" value="Genomic_DNA"/>
</dbReference>
<accession>A0A8S1J4E1</accession>
<reference evidence="1" key="1">
    <citation type="submission" date="2020-12" db="EMBL/GenBank/DDBJ databases">
        <authorList>
            <person name="Iha C."/>
        </authorList>
    </citation>
    <scope>NUCLEOTIDE SEQUENCE</scope>
</reference>
<protein>
    <submittedName>
        <fullName evidence="1">Uncharacterized protein</fullName>
    </submittedName>
</protein>
<gene>
    <name evidence="1" type="ORF">OSTQU699_LOCUS7665</name>
</gene>
<dbReference type="Proteomes" id="UP000708148">
    <property type="component" value="Unassembled WGS sequence"/>
</dbReference>
<comment type="caution">
    <text evidence="1">The sequence shown here is derived from an EMBL/GenBank/DDBJ whole genome shotgun (WGS) entry which is preliminary data.</text>
</comment>
<evidence type="ECO:0000313" key="2">
    <source>
        <dbReference type="Proteomes" id="UP000708148"/>
    </source>
</evidence>